<dbReference type="GO" id="GO:0003677">
    <property type="term" value="F:DNA binding"/>
    <property type="evidence" value="ECO:0007669"/>
    <property type="project" value="UniProtKB-KW"/>
</dbReference>
<sequence length="281" mass="29819">MGTVSKALSLIGFFSRARPLIGLSEMSRLSGLNKATVHRLLSEMAEQGFVEQAGTGRAYRLGPIYPRLAALREAAVPTREVAQRVLERISHETGETAHLSLVQGGRLSVVAYAYSPQHGTRVTMEDADEIGFHSTSSGLAVLAYSAQEFTEAILTGPLEQRTPLTETDPDALRRTIATVRETGISESVSGFEIDVHSHACPIFDAAQCCIGGVAVAAPISRMDEALRAHVRAVLPRSAIELTRLLGGFAPDAFLRLAAKTSGPAVQDTPPQPGHGLAASKG</sequence>
<dbReference type="Gene3D" id="3.30.450.40">
    <property type="match status" value="1"/>
</dbReference>
<dbReference type="RefSeq" id="WP_093119403.1">
    <property type="nucleotide sequence ID" value="NZ_FODS01000018.1"/>
</dbReference>
<evidence type="ECO:0000259" key="5">
    <source>
        <dbReference type="PROSITE" id="PS51077"/>
    </source>
</evidence>
<dbReference type="Pfam" id="PF09339">
    <property type="entry name" value="HTH_IclR"/>
    <property type="match status" value="1"/>
</dbReference>
<dbReference type="GO" id="GO:0045892">
    <property type="term" value="P:negative regulation of DNA-templated transcription"/>
    <property type="evidence" value="ECO:0007669"/>
    <property type="project" value="TreeGrafter"/>
</dbReference>
<dbReference type="Pfam" id="PF01614">
    <property type="entry name" value="IclR_C"/>
    <property type="match status" value="1"/>
</dbReference>
<evidence type="ECO:0000259" key="6">
    <source>
        <dbReference type="PROSITE" id="PS51078"/>
    </source>
</evidence>
<dbReference type="STRING" id="569882.SAMN04490248_11820"/>
<dbReference type="Proteomes" id="UP000198893">
    <property type="component" value="Unassembled WGS sequence"/>
</dbReference>
<dbReference type="InterPro" id="IPR005471">
    <property type="entry name" value="Tscrpt_reg_IclR_N"/>
</dbReference>
<feature type="region of interest" description="Disordered" evidence="4">
    <location>
        <begin position="261"/>
        <end position="281"/>
    </location>
</feature>
<accession>A0A1H8U3H0</accession>
<dbReference type="SMART" id="SM00346">
    <property type="entry name" value="HTH_ICLR"/>
    <property type="match status" value="1"/>
</dbReference>
<evidence type="ECO:0000256" key="3">
    <source>
        <dbReference type="ARBA" id="ARBA00023163"/>
    </source>
</evidence>
<dbReference type="PROSITE" id="PS51078">
    <property type="entry name" value="ICLR_ED"/>
    <property type="match status" value="1"/>
</dbReference>
<dbReference type="PROSITE" id="PS51077">
    <property type="entry name" value="HTH_ICLR"/>
    <property type="match status" value="1"/>
</dbReference>
<dbReference type="SUPFAM" id="SSF46785">
    <property type="entry name" value="Winged helix' DNA-binding domain"/>
    <property type="match status" value="1"/>
</dbReference>
<dbReference type="InterPro" id="IPR014757">
    <property type="entry name" value="Tscrpt_reg_IclR_C"/>
</dbReference>
<dbReference type="InterPro" id="IPR036388">
    <property type="entry name" value="WH-like_DNA-bd_sf"/>
</dbReference>
<dbReference type="SUPFAM" id="SSF55781">
    <property type="entry name" value="GAF domain-like"/>
    <property type="match status" value="1"/>
</dbReference>
<dbReference type="PANTHER" id="PTHR30136:SF24">
    <property type="entry name" value="HTH-TYPE TRANSCRIPTIONAL REPRESSOR ALLR"/>
    <property type="match status" value="1"/>
</dbReference>
<feature type="domain" description="IclR-ED" evidence="6">
    <location>
        <begin position="57"/>
        <end position="247"/>
    </location>
</feature>
<reference evidence="7 8" key="1">
    <citation type="submission" date="2016-10" db="EMBL/GenBank/DDBJ databases">
        <authorList>
            <person name="de Groot N.N."/>
        </authorList>
    </citation>
    <scope>NUCLEOTIDE SEQUENCE [LARGE SCALE GENOMIC DNA]</scope>
    <source>
        <strain evidence="7 8">DSM 27842</strain>
    </source>
</reference>
<dbReference type="OrthoDB" id="6811967at2"/>
<organism evidence="7 8">
    <name type="scientific">Salinihabitans flavidus</name>
    <dbReference type="NCBI Taxonomy" id="569882"/>
    <lineage>
        <taxon>Bacteria</taxon>
        <taxon>Pseudomonadati</taxon>
        <taxon>Pseudomonadota</taxon>
        <taxon>Alphaproteobacteria</taxon>
        <taxon>Rhodobacterales</taxon>
        <taxon>Roseobacteraceae</taxon>
        <taxon>Salinihabitans</taxon>
    </lineage>
</organism>
<evidence type="ECO:0000313" key="8">
    <source>
        <dbReference type="Proteomes" id="UP000198893"/>
    </source>
</evidence>
<keyword evidence="3" id="KW-0804">Transcription</keyword>
<name>A0A1H8U3H0_9RHOB</name>
<feature type="domain" description="HTH iclR-type" evidence="5">
    <location>
        <begin position="1"/>
        <end position="63"/>
    </location>
</feature>
<dbReference type="InterPro" id="IPR050707">
    <property type="entry name" value="HTH_MetabolicPath_Reg"/>
</dbReference>
<keyword evidence="1" id="KW-0805">Transcription regulation</keyword>
<protein>
    <submittedName>
        <fullName evidence="7">DNA-binding transcriptional regulator, IclR family</fullName>
    </submittedName>
</protein>
<dbReference type="AlphaFoldDB" id="A0A1H8U3H0"/>
<keyword evidence="8" id="KW-1185">Reference proteome</keyword>
<keyword evidence="2 7" id="KW-0238">DNA-binding</keyword>
<dbReference type="InterPro" id="IPR029016">
    <property type="entry name" value="GAF-like_dom_sf"/>
</dbReference>
<dbReference type="GO" id="GO:0003700">
    <property type="term" value="F:DNA-binding transcription factor activity"/>
    <property type="evidence" value="ECO:0007669"/>
    <property type="project" value="TreeGrafter"/>
</dbReference>
<evidence type="ECO:0000256" key="4">
    <source>
        <dbReference type="SAM" id="MobiDB-lite"/>
    </source>
</evidence>
<evidence type="ECO:0000256" key="1">
    <source>
        <dbReference type="ARBA" id="ARBA00023015"/>
    </source>
</evidence>
<proteinExistence type="predicted"/>
<dbReference type="InterPro" id="IPR036390">
    <property type="entry name" value="WH_DNA-bd_sf"/>
</dbReference>
<gene>
    <name evidence="7" type="ORF">SAMN04490248_11820</name>
</gene>
<evidence type="ECO:0000256" key="2">
    <source>
        <dbReference type="ARBA" id="ARBA00023125"/>
    </source>
</evidence>
<dbReference type="EMBL" id="FODS01000018">
    <property type="protein sequence ID" value="SEO97822.1"/>
    <property type="molecule type" value="Genomic_DNA"/>
</dbReference>
<evidence type="ECO:0000313" key="7">
    <source>
        <dbReference type="EMBL" id="SEO97822.1"/>
    </source>
</evidence>
<dbReference type="PANTHER" id="PTHR30136">
    <property type="entry name" value="HELIX-TURN-HELIX TRANSCRIPTIONAL REGULATOR, ICLR FAMILY"/>
    <property type="match status" value="1"/>
</dbReference>
<dbReference type="Gene3D" id="1.10.10.10">
    <property type="entry name" value="Winged helix-like DNA-binding domain superfamily/Winged helix DNA-binding domain"/>
    <property type="match status" value="1"/>
</dbReference>